<organism evidence="2 3">
    <name type="scientific">Dorcoceras hygrometricum</name>
    <dbReference type="NCBI Taxonomy" id="472368"/>
    <lineage>
        <taxon>Eukaryota</taxon>
        <taxon>Viridiplantae</taxon>
        <taxon>Streptophyta</taxon>
        <taxon>Embryophyta</taxon>
        <taxon>Tracheophyta</taxon>
        <taxon>Spermatophyta</taxon>
        <taxon>Magnoliopsida</taxon>
        <taxon>eudicotyledons</taxon>
        <taxon>Gunneridae</taxon>
        <taxon>Pentapetalae</taxon>
        <taxon>asterids</taxon>
        <taxon>lamiids</taxon>
        <taxon>Lamiales</taxon>
        <taxon>Gesneriaceae</taxon>
        <taxon>Didymocarpoideae</taxon>
        <taxon>Trichosporeae</taxon>
        <taxon>Loxocarpinae</taxon>
        <taxon>Dorcoceras</taxon>
    </lineage>
</organism>
<accession>A0A2Z7A8W4</accession>
<evidence type="ECO:0000256" key="1">
    <source>
        <dbReference type="SAM" id="MobiDB-lite"/>
    </source>
</evidence>
<dbReference type="EMBL" id="KV017517">
    <property type="protein sequence ID" value="KZV18110.1"/>
    <property type="molecule type" value="Genomic_DNA"/>
</dbReference>
<feature type="region of interest" description="Disordered" evidence="1">
    <location>
        <begin position="1"/>
        <end position="29"/>
    </location>
</feature>
<sequence length="182" mass="19765">MKIVRGARPRTAATSATHDAHRRTTAHSKRHEAAAFLSASARPVAPPCLQRPATSRIQQRNSLRGAAQHRATSAAVMRDHHASPARPAVQHRAMICVEKHPLITLLATRAWLRPVSRGNRHFTVGGGRLRQSGPHSEVRLLRQPTLEGLMRSAQTDSPLQVGRNKFRRSKAAAQGSVGGGGF</sequence>
<name>A0A2Z7A8W4_9LAMI</name>
<proteinExistence type="predicted"/>
<gene>
    <name evidence="2" type="ORF">F511_19131</name>
</gene>
<dbReference type="AlphaFoldDB" id="A0A2Z7A8W4"/>
<protein>
    <submittedName>
        <fullName evidence="2">Uncharacterized protein</fullName>
    </submittedName>
</protein>
<evidence type="ECO:0000313" key="3">
    <source>
        <dbReference type="Proteomes" id="UP000250235"/>
    </source>
</evidence>
<reference evidence="2 3" key="1">
    <citation type="journal article" date="2015" name="Proc. Natl. Acad. Sci. U.S.A.">
        <title>The resurrection genome of Boea hygrometrica: A blueprint for survival of dehydration.</title>
        <authorList>
            <person name="Xiao L."/>
            <person name="Yang G."/>
            <person name="Zhang L."/>
            <person name="Yang X."/>
            <person name="Zhao S."/>
            <person name="Ji Z."/>
            <person name="Zhou Q."/>
            <person name="Hu M."/>
            <person name="Wang Y."/>
            <person name="Chen M."/>
            <person name="Xu Y."/>
            <person name="Jin H."/>
            <person name="Xiao X."/>
            <person name="Hu G."/>
            <person name="Bao F."/>
            <person name="Hu Y."/>
            <person name="Wan P."/>
            <person name="Li L."/>
            <person name="Deng X."/>
            <person name="Kuang T."/>
            <person name="Xiang C."/>
            <person name="Zhu J.K."/>
            <person name="Oliver M.J."/>
            <person name="He Y."/>
        </authorList>
    </citation>
    <scope>NUCLEOTIDE SEQUENCE [LARGE SCALE GENOMIC DNA]</scope>
    <source>
        <strain evidence="3">cv. XS01</strain>
    </source>
</reference>
<evidence type="ECO:0000313" key="2">
    <source>
        <dbReference type="EMBL" id="KZV18110.1"/>
    </source>
</evidence>
<keyword evidence="3" id="KW-1185">Reference proteome</keyword>
<feature type="compositionally biased region" description="Basic residues" evidence="1">
    <location>
        <begin position="20"/>
        <end position="29"/>
    </location>
</feature>
<dbReference type="Proteomes" id="UP000250235">
    <property type="component" value="Unassembled WGS sequence"/>
</dbReference>